<dbReference type="InterPro" id="IPR019421">
    <property type="entry name" value="7TM_GPCR_serpentine_rcpt_Srd"/>
</dbReference>
<reference evidence="2 3" key="1">
    <citation type="submission" date="2018-11" db="EMBL/GenBank/DDBJ databases">
        <authorList>
            <consortium name="Pathogen Informatics"/>
        </authorList>
    </citation>
    <scope>NUCLEOTIDE SEQUENCE [LARGE SCALE GENOMIC DNA]</scope>
</reference>
<sequence length="88" mass="10037">MPVLFSFPTKVLYFLVQFGFLKSTLAEYTMFAISPFVTVVDPCITVYYVLPYRKFIKGIFTFGRKVPTGRVVRLSQSDTLSNTQSSSF</sequence>
<name>A0A183GLU2_HELPZ</name>
<evidence type="ECO:0000313" key="4">
    <source>
        <dbReference type="WBParaSite" id="HPBE_0002366201-mRNA-1"/>
    </source>
</evidence>
<evidence type="ECO:0000313" key="3">
    <source>
        <dbReference type="Proteomes" id="UP000050761"/>
    </source>
</evidence>
<feature type="transmembrane region" description="Helical" evidence="1">
    <location>
        <begin position="28"/>
        <end position="50"/>
    </location>
</feature>
<protein>
    <submittedName>
        <fullName evidence="4">Serpentine receptor class gamma</fullName>
    </submittedName>
</protein>
<dbReference type="EMBL" id="UZAH01035327">
    <property type="protein sequence ID" value="VDP40196.1"/>
    <property type="molecule type" value="Genomic_DNA"/>
</dbReference>
<keyword evidence="1" id="KW-0812">Transmembrane</keyword>
<accession>A0A183GLU2</accession>
<accession>A0A3P8H9S9</accession>
<organism evidence="3 4">
    <name type="scientific">Heligmosomoides polygyrus</name>
    <name type="common">Parasitic roundworm</name>
    <dbReference type="NCBI Taxonomy" id="6339"/>
    <lineage>
        <taxon>Eukaryota</taxon>
        <taxon>Metazoa</taxon>
        <taxon>Ecdysozoa</taxon>
        <taxon>Nematoda</taxon>
        <taxon>Chromadorea</taxon>
        <taxon>Rhabditida</taxon>
        <taxon>Rhabditina</taxon>
        <taxon>Rhabditomorpha</taxon>
        <taxon>Strongyloidea</taxon>
        <taxon>Heligmosomidae</taxon>
        <taxon>Heligmosomoides</taxon>
    </lineage>
</organism>
<dbReference type="AlphaFoldDB" id="A0A183GLU2"/>
<gene>
    <name evidence="2" type="ORF">HPBE_LOCUS23661</name>
</gene>
<dbReference type="WBParaSite" id="HPBE_0002366201-mRNA-1">
    <property type="protein sequence ID" value="HPBE_0002366201-mRNA-1"/>
    <property type="gene ID" value="HPBE_0002366201"/>
</dbReference>
<dbReference type="Pfam" id="PF10317">
    <property type="entry name" value="7TM_GPCR_Srd"/>
    <property type="match status" value="1"/>
</dbReference>
<proteinExistence type="predicted"/>
<dbReference type="OrthoDB" id="5869060at2759"/>
<keyword evidence="3" id="KW-1185">Reference proteome</keyword>
<keyword evidence="1" id="KW-0472">Membrane</keyword>
<evidence type="ECO:0000313" key="2">
    <source>
        <dbReference type="EMBL" id="VDP40196.1"/>
    </source>
</evidence>
<dbReference type="Proteomes" id="UP000050761">
    <property type="component" value="Unassembled WGS sequence"/>
</dbReference>
<evidence type="ECO:0000256" key="1">
    <source>
        <dbReference type="SAM" id="Phobius"/>
    </source>
</evidence>
<keyword evidence="1" id="KW-1133">Transmembrane helix</keyword>
<reference evidence="4" key="2">
    <citation type="submission" date="2019-09" db="UniProtKB">
        <authorList>
            <consortium name="WormBaseParasite"/>
        </authorList>
    </citation>
    <scope>IDENTIFICATION</scope>
</reference>